<organism evidence="3 4">
    <name type="scientific">Flavihumibacter solisilvae</name>
    <dbReference type="NCBI Taxonomy" id="1349421"/>
    <lineage>
        <taxon>Bacteria</taxon>
        <taxon>Pseudomonadati</taxon>
        <taxon>Bacteroidota</taxon>
        <taxon>Chitinophagia</taxon>
        <taxon>Chitinophagales</taxon>
        <taxon>Chitinophagaceae</taxon>
        <taxon>Flavihumibacter</taxon>
    </lineage>
</organism>
<dbReference type="EMBL" id="JSVC01000019">
    <property type="protein sequence ID" value="KIC93611.1"/>
    <property type="molecule type" value="Genomic_DNA"/>
</dbReference>
<accession>A0A0C1L1Y9</accession>
<dbReference type="CDD" id="cd07814">
    <property type="entry name" value="SRPBCC_CalC_Aha1-like"/>
    <property type="match status" value="1"/>
</dbReference>
<dbReference type="STRING" id="1349421.OI18_17500"/>
<dbReference type="InterPro" id="IPR023393">
    <property type="entry name" value="START-like_dom_sf"/>
</dbReference>
<evidence type="ECO:0000256" key="1">
    <source>
        <dbReference type="ARBA" id="ARBA00006817"/>
    </source>
</evidence>
<proteinExistence type="inferred from homology"/>
<dbReference type="SUPFAM" id="SSF55961">
    <property type="entry name" value="Bet v1-like"/>
    <property type="match status" value="1"/>
</dbReference>
<sequence length="167" mass="18846">MPDIRHEVLIAATAESVFDAIARQEGLAAWWTPHTIAKPEPGSVSRFTFGSGYFKEMEVIELKSGELVKWLCVAGASEWIGTTISFKLQAGSRESLLNSNPEAQDQIQQAIETGNVTLLSLQHEGWKEYTPMFAECNYTWAQFLRSLKLFCETGKGRPWPNQHNLHY</sequence>
<dbReference type="Gene3D" id="3.30.530.20">
    <property type="match status" value="1"/>
</dbReference>
<evidence type="ECO:0000313" key="3">
    <source>
        <dbReference type="EMBL" id="KIC93611.1"/>
    </source>
</evidence>
<name>A0A0C1L1Y9_9BACT</name>
<feature type="domain" description="Activator of Hsp90 ATPase homologue 1/2-like C-terminal" evidence="2">
    <location>
        <begin position="12"/>
        <end position="132"/>
    </location>
</feature>
<reference evidence="3 4" key="1">
    <citation type="submission" date="2014-11" db="EMBL/GenBank/DDBJ databases">
        <title>Genome sequence of Flavihumibacter solisilvae 3-3.</title>
        <authorList>
            <person name="Zhou G."/>
            <person name="Li M."/>
            <person name="Wang G."/>
        </authorList>
    </citation>
    <scope>NUCLEOTIDE SEQUENCE [LARGE SCALE GENOMIC DNA]</scope>
    <source>
        <strain evidence="3 4">3-3</strain>
    </source>
</reference>
<comment type="similarity">
    <text evidence="1">Belongs to the AHA1 family.</text>
</comment>
<comment type="caution">
    <text evidence="3">The sequence shown here is derived from an EMBL/GenBank/DDBJ whole genome shotgun (WGS) entry which is preliminary data.</text>
</comment>
<dbReference type="RefSeq" id="WP_039142285.1">
    <property type="nucleotide sequence ID" value="NZ_JSVC01000019.1"/>
</dbReference>
<dbReference type="AlphaFoldDB" id="A0A0C1L1Y9"/>
<protein>
    <recommendedName>
        <fullName evidence="2">Activator of Hsp90 ATPase homologue 1/2-like C-terminal domain-containing protein</fullName>
    </recommendedName>
</protein>
<dbReference type="InterPro" id="IPR013538">
    <property type="entry name" value="ASHA1/2-like_C"/>
</dbReference>
<dbReference type="Proteomes" id="UP000031408">
    <property type="component" value="Unassembled WGS sequence"/>
</dbReference>
<keyword evidence="4" id="KW-1185">Reference proteome</keyword>
<evidence type="ECO:0000313" key="4">
    <source>
        <dbReference type="Proteomes" id="UP000031408"/>
    </source>
</evidence>
<gene>
    <name evidence="3" type="ORF">OI18_17500</name>
</gene>
<dbReference type="OrthoDB" id="287565at2"/>
<evidence type="ECO:0000259" key="2">
    <source>
        <dbReference type="Pfam" id="PF08327"/>
    </source>
</evidence>
<dbReference type="Pfam" id="PF08327">
    <property type="entry name" value="AHSA1"/>
    <property type="match status" value="1"/>
</dbReference>